<evidence type="ECO:0000313" key="1">
    <source>
        <dbReference type="EMBL" id="KXS97791.1"/>
    </source>
</evidence>
<evidence type="ECO:0000313" key="2">
    <source>
        <dbReference type="Proteomes" id="UP000070133"/>
    </source>
</evidence>
<reference evidence="1 2" key="1">
    <citation type="submission" date="2015-07" db="EMBL/GenBank/DDBJ databases">
        <title>Comparative genomics of the Sigatoka disease complex on banana suggests a link between parallel evolutionary changes in Pseudocercospora fijiensis and Pseudocercospora eumusae and increased virulence on the banana host.</title>
        <authorList>
            <person name="Chang T.-C."/>
            <person name="Salvucci A."/>
            <person name="Crous P.W."/>
            <person name="Stergiopoulos I."/>
        </authorList>
    </citation>
    <scope>NUCLEOTIDE SEQUENCE [LARGE SCALE GENOMIC DNA]</scope>
    <source>
        <strain evidence="1 2">CBS 114824</strain>
    </source>
</reference>
<accession>A0A139H5U6</accession>
<keyword evidence="2" id="KW-1185">Reference proteome</keyword>
<dbReference type="Proteomes" id="UP000070133">
    <property type="component" value="Unassembled WGS sequence"/>
</dbReference>
<gene>
    <name evidence="1" type="ORF">AC578_4364</name>
</gene>
<sequence length="118" mass="13464">MPLRTKRSGRPTISWIRLEEKPSADSPQVLIQPKIDSIVYASDPNFNTVAVGRDKQDCKTWKLSSNDIGEGPDDWFTNEDSKAEFAKHGHGQYKVLLDRQRGWVRATTYKEKDKADTV</sequence>
<dbReference type="EMBL" id="LFZN01000133">
    <property type="protein sequence ID" value="KXS97791.1"/>
    <property type="molecule type" value="Genomic_DNA"/>
</dbReference>
<dbReference type="AlphaFoldDB" id="A0A139H5U6"/>
<organism evidence="1 2">
    <name type="scientific">Pseudocercospora eumusae</name>
    <dbReference type="NCBI Taxonomy" id="321146"/>
    <lineage>
        <taxon>Eukaryota</taxon>
        <taxon>Fungi</taxon>
        <taxon>Dikarya</taxon>
        <taxon>Ascomycota</taxon>
        <taxon>Pezizomycotina</taxon>
        <taxon>Dothideomycetes</taxon>
        <taxon>Dothideomycetidae</taxon>
        <taxon>Mycosphaerellales</taxon>
        <taxon>Mycosphaerellaceae</taxon>
        <taxon>Pseudocercospora</taxon>
    </lineage>
</organism>
<proteinExistence type="predicted"/>
<protein>
    <submittedName>
        <fullName evidence="1">Uncharacterized protein</fullName>
    </submittedName>
</protein>
<comment type="caution">
    <text evidence="1">The sequence shown here is derived from an EMBL/GenBank/DDBJ whole genome shotgun (WGS) entry which is preliminary data.</text>
</comment>
<name>A0A139H5U6_9PEZI</name>